<evidence type="ECO:0000313" key="5">
    <source>
        <dbReference type="EMBL" id="KAA5610038.1"/>
    </source>
</evidence>
<dbReference type="EMBL" id="VWPK01000039">
    <property type="protein sequence ID" value="KAA5610038.1"/>
    <property type="molecule type" value="Genomic_DNA"/>
</dbReference>
<gene>
    <name evidence="5" type="ORF">F1189_21275</name>
</gene>
<dbReference type="OrthoDB" id="148175at2"/>
<sequence length="320" mass="35510">MRAVSRPGRAGCVRHWKGYHVKAVMAGQPIPLHQKAKSWIETYKHHRRAATGHVGNDISYHLELIGHLNRYVGVNVSSARILDLGCGQKAVQTALFHADGATVSGIDAEIATFSFGPRTFLRALASHGPERAFKSLARHILFDGAYTRDLFEKYGKPASYDGIDVRVMDATAMAFDDATFDLVSSKAVLEHINDVPAALREVNRVLKPGGIAIINAHLFSSLSGGHCLAWADPDRSPPQNVAPWDHLRENRHPPGVYLNRMKLPEYRAAFDAALCVVDEAVVLEGERHLLKDIEIELAAKGYTREDLLTREVRFIARKRQ</sequence>
<organism evidence="5 6">
    <name type="scientific">Rhodovastum atsumiense</name>
    <dbReference type="NCBI Taxonomy" id="504468"/>
    <lineage>
        <taxon>Bacteria</taxon>
        <taxon>Pseudomonadati</taxon>
        <taxon>Pseudomonadota</taxon>
        <taxon>Alphaproteobacteria</taxon>
        <taxon>Acetobacterales</taxon>
        <taxon>Acetobacteraceae</taxon>
        <taxon>Rhodovastum</taxon>
    </lineage>
</organism>
<dbReference type="Proteomes" id="UP000325255">
    <property type="component" value="Unassembled WGS sequence"/>
</dbReference>
<dbReference type="CDD" id="cd02440">
    <property type="entry name" value="AdoMet_MTases"/>
    <property type="match status" value="1"/>
</dbReference>
<dbReference type="Pfam" id="PF08241">
    <property type="entry name" value="Methyltransf_11"/>
    <property type="match status" value="1"/>
</dbReference>
<keyword evidence="2 5" id="KW-0808">Transferase</keyword>
<dbReference type="PANTHER" id="PTHR43464:SF19">
    <property type="entry name" value="UBIQUINONE BIOSYNTHESIS O-METHYLTRANSFERASE, MITOCHONDRIAL"/>
    <property type="match status" value="1"/>
</dbReference>
<evidence type="ECO:0000256" key="2">
    <source>
        <dbReference type="ARBA" id="ARBA00022679"/>
    </source>
</evidence>
<dbReference type="GO" id="GO:0032259">
    <property type="term" value="P:methylation"/>
    <property type="evidence" value="ECO:0007669"/>
    <property type="project" value="UniProtKB-KW"/>
</dbReference>
<accession>A0A5M6IR73</accession>
<reference evidence="5 6" key="1">
    <citation type="submission" date="2019-09" db="EMBL/GenBank/DDBJ databases">
        <title>Genome sequence of Rhodovastum atsumiense, a diverse member of the Acetobacteraceae family of non-sulfur purple photosynthetic bacteria.</title>
        <authorList>
            <person name="Meyer T."/>
            <person name="Kyndt J."/>
        </authorList>
    </citation>
    <scope>NUCLEOTIDE SEQUENCE [LARGE SCALE GENOMIC DNA]</scope>
    <source>
        <strain evidence="5 6">DSM 21279</strain>
    </source>
</reference>
<evidence type="ECO:0000256" key="3">
    <source>
        <dbReference type="ARBA" id="ARBA00022691"/>
    </source>
</evidence>
<dbReference type="SUPFAM" id="SSF53335">
    <property type="entry name" value="S-adenosyl-L-methionine-dependent methyltransferases"/>
    <property type="match status" value="1"/>
</dbReference>
<evidence type="ECO:0000256" key="1">
    <source>
        <dbReference type="ARBA" id="ARBA00022603"/>
    </source>
</evidence>
<protein>
    <submittedName>
        <fullName evidence="5">Class I SAM-dependent methyltransferase</fullName>
    </submittedName>
</protein>
<evidence type="ECO:0000259" key="4">
    <source>
        <dbReference type="Pfam" id="PF08241"/>
    </source>
</evidence>
<name>A0A5M6IR73_9PROT</name>
<evidence type="ECO:0000313" key="6">
    <source>
        <dbReference type="Proteomes" id="UP000325255"/>
    </source>
</evidence>
<feature type="domain" description="Methyltransferase type 11" evidence="4">
    <location>
        <begin position="156"/>
        <end position="214"/>
    </location>
</feature>
<dbReference type="PANTHER" id="PTHR43464">
    <property type="entry name" value="METHYLTRANSFERASE"/>
    <property type="match status" value="1"/>
</dbReference>
<keyword evidence="6" id="KW-1185">Reference proteome</keyword>
<keyword evidence="1 5" id="KW-0489">Methyltransferase</keyword>
<proteinExistence type="predicted"/>
<dbReference type="InterPro" id="IPR013216">
    <property type="entry name" value="Methyltransf_11"/>
</dbReference>
<keyword evidence="3" id="KW-0949">S-adenosyl-L-methionine</keyword>
<dbReference type="GO" id="GO:0008757">
    <property type="term" value="F:S-adenosylmethionine-dependent methyltransferase activity"/>
    <property type="evidence" value="ECO:0007669"/>
    <property type="project" value="InterPro"/>
</dbReference>
<dbReference type="AlphaFoldDB" id="A0A5M6IR73"/>
<dbReference type="Gene3D" id="3.40.50.150">
    <property type="entry name" value="Vaccinia Virus protein VP39"/>
    <property type="match status" value="1"/>
</dbReference>
<dbReference type="InterPro" id="IPR029063">
    <property type="entry name" value="SAM-dependent_MTases_sf"/>
</dbReference>
<comment type="caution">
    <text evidence="5">The sequence shown here is derived from an EMBL/GenBank/DDBJ whole genome shotgun (WGS) entry which is preliminary data.</text>
</comment>